<evidence type="ECO:0000313" key="2">
    <source>
        <dbReference type="EMBL" id="GIM71390.1"/>
    </source>
</evidence>
<feature type="region of interest" description="Disordered" evidence="1">
    <location>
        <begin position="91"/>
        <end position="113"/>
    </location>
</feature>
<reference evidence="2" key="1">
    <citation type="submission" date="2021-03" db="EMBL/GenBank/DDBJ databases">
        <title>Whole genome shotgun sequence of Actinoplanes consettensis NBRC 14913.</title>
        <authorList>
            <person name="Komaki H."/>
            <person name="Tamura T."/>
        </authorList>
    </citation>
    <scope>NUCLEOTIDE SEQUENCE</scope>
    <source>
        <strain evidence="2">NBRC 14913</strain>
    </source>
</reference>
<sequence>MLEYAPLRNFAREVNAQLGSGRTDRVMTSAPEEQRSSIGTAWDTEDVAAYLKISTRHLGDIRTEDPTFPTPRMLGSLPRWHPKTVEDWLAAAEPAAPAKSEPKPRKRGVERVR</sequence>
<dbReference type="EMBL" id="BOQP01000011">
    <property type="protein sequence ID" value="GIM71390.1"/>
    <property type="molecule type" value="Genomic_DNA"/>
</dbReference>
<gene>
    <name evidence="2" type="ORF">Aco04nite_24980</name>
</gene>
<evidence type="ECO:0000313" key="3">
    <source>
        <dbReference type="Proteomes" id="UP000680865"/>
    </source>
</evidence>
<evidence type="ECO:0000256" key="1">
    <source>
        <dbReference type="SAM" id="MobiDB-lite"/>
    </source>
</evidence>
<dbReference type="RefSeq" id="WP_212997402.1">
    <property type="nucleotide sequence ID" value="NZ_BAAATW010000008.1"/>
</dbReference>
<feature type="compositionally biased region" description="Basic and acidic residues" evidence="1">
    <location>
        <begin position="100"/>
        <end position="113"/>
    </location>
</feature>
<organism evidence="2 3">
    <name type="scientific">Winogradskya consettensis</name>
    <dbReference type="NCBI Taxonomy" id="113560"/>
    <lineage>
        <taxon>Bacteria</taxon>
        <taxon>Bacillati</taxon>
        <taxon>Actinomycetota</taxon>
        <taxon>Actinomycetes</taxon>
        <taxon>Micromonosporales</taxon>
        <taxon>Micromonosporaceae</taxon>
        <taxon>Winogradskya</taxon>
    </lineage>
</organism>
<keyword evidence="3" id="KW-1185">Reference proteome</keyword>
<comment type="caution">
    <text evidence="2">The sequence shown here is derived from an EMBL/GenBank/DDBJ whole genome shotgun (WGS) entry which is preliminary data.</text>
</comment>
<accession>A0A919SGE9</accession>
<protein>
    <submittedName>
        <fullName evidence="2">Uncharacterized protein</fullName>
    </submittedName>
</protein>
<dbReference type="AlphaFoldDB" id="A0A919SGE9"/>
<name>A0A919SGE9_9ACTN</name>
<dbReference type="Proteomes" id="UP000680865">
    <property type="component" value="Unassembled WGS sequence"/>
</dbReference>
<proteinExistence type="predicted"/>